<evidence type="ECO:0008006" key="4">
    <source>
        <dbReference type="Google" id="ProtNLM"/>
    </source>
</evidence>
<organism evidence="2 3">
    <name type="scientific">Candidatus Collierbacteria bacterium GW2011_GWC2_44_18</name>
    <dbReference type="NCBI Taxonomy" id="1618392"/>
    <lineage>
        <taxon>Bacteria</taxon>
        <taxon>Candidatus Collieribacteriota</taxon>
    </lineage>
</organism>
<reference evidence="2 3" key="1">
    <citation type="journal article" date="2015" name="Nature">
        <title>rRNA introns, odd ribosomes, and small enigmatic genomes across a large radiation of phyla.</title>
        <authorList>
            <person name="Brown C.T."/>
            <person name="Hug L.A."/>
            <person name="Thomas B.C."/>
            <person name="Sharon I."/>
            <person name="Castelle C.J."/>
            <person name="Singh A."/>
            <person name="Wilkins M.J."/>
            <person name="Williams K.H."/>
            <person name="Banfield J.F."/>
        </authorList>
    </citation>
    <scope>NUCLEOTIDE SEQUENCE [LARGE SCALE GENOMIC DNA]</scope>
</reference>
<accession>A0A0G1K071</accession>
<gene>
    <name evidence="2" type="ORF">UW41_C0005G0050</name>
</gene>
<keyword evidence="1" id="KW-1133">Transmembrane helix</keyword>
<feature type="transmembrane region" description="Helical" evidence="1">
    <location>
        <begin position="289"/>
        <end position="311"/>
    </location>
</feature>
<dbReference type="AlphaFoldDB" id="A0A0G1K071"/>
<protein>
    <recommendedName>
        <fullName evidence="4">IPT/TIG domain-containing protein</fullName>
    </recommendedName>
</protein>
<feature type="transmembrane region" description="Helical" evidence="1">
    <location>
        <begin position="236"/>
        <end position="253"/>
    </location>
</feature>
<dbReference type="CDD" id="cd00102">
    <property type="entry name" value="IPT"/>
    <property type="match status" value="1"/>
</dbReference>
<dbReference type="SUPFAM" id="SSF81296">
    <property type="entry name" value="E set domains"/>
    <property type="match status" value="1"/>
</dbReference>
<feature type="transmembrane region" description="Helical" evidence="1">
    <location>
        <begin position="418"/>
        <end position="437"/>
    </location>
</feature>
<dbReference type="STRING" id="1618392.UW41_C0005G0050"/>
<dbReference type="Gene3D" id="2.60.40.10">
    <property type="entry name" value="Immunoglobulins"/>
    <property type="match status" value="1"/>
</dbReference>
<feature type="transmembrane region" description="Helical" evidence="1">
    <location>
        <begin position="7"/>
        <end position="26"/>
    </location>
</feature>
<dbReference type="EMBL" id="LCIE01000005">
    <property type="protein sequence ID" value="KKT49547.1"/>
    <property type="molecule type" value="Genomic_DNA"/>
</dbReference>
<feature type="transmembrane region" description="Helical" evidence="1">
    <location>
        <begin position="265"/>
        <end position="283"/>
    </location>
</feature>
<proteinExistence type="predicted"/>
<sequence length="558" mass="63854">MIRRRKTFLTFIGLFALWFLATINFLTTQEYSFKNLEGRHDSTVFKFSRSGEMVKGDIATGEFRSSFPNLGIVAVRFYTFYRSNSDILRFRIKEIGQKDWYYSADYKTDQFQQNKLFPFGFPVINESKDKSYAFEIESLSGATGSGVFIHPVFPAMVDHHVFTKKEVLSSAKNLFIFTLDKTNNLIEDSLFRSNALSFMLPMVAYALFLEVGGFLIPSFLLILAVSIWQIFSPSEFHYFSILSIMFFWCLVSYKHRLKPNITTLVSIWSLVLGIILILLNLKVASENAAIWTLSYLVVFSILLTLESWGLFKPKVTISDFCTKLASFLKNVLVSVRIVLSNPTNATKTYFSPSEINSMATVRLYKHLTKHRDYHVLDIGATLVLVSVLTKTTQKFTDLKIAYQNYYNQEFLTPYITKVLTPAIFITGLVLLVSFYVYKHSNRVFLSLLTFSLAITLFIPRTLGRTAEMLETPRILGISPTSTSEAWTDVVVTGRNFRNKPFVGKITIDGIEQGVYVVDWTDERVIFRTSPEITKSGMLQLLPLDRGVSNLVPFIYNYK</sequence>
<feature type="transmembrane region" description="Helical" evidence="1">
    <location>
        <begin position="443"/>
        <end position="463"/>
    </location>
</feature>
<keyword evidence="1" id="KW-0472">Membrane</keyword>
<feature type="transmembrane region" description="Helical" evidence="1">
    <location>
        <begin position="202"/>
        <end position="230"/>
    </location>
</feature>
<evidence type="ECO:0000313" key="3">
    <source>
        <dbReference type="Proteomes" id="UP000034172"/>
    </source>
</evidence>
<evidence type="ECO:0000313" key="2">
    <source>
        <dbReference type="EMBL" id="KKT49547.1"/>
    </source>
</evidence>
<dbReference type="Proteomes" id="UP000034172">
    <property type="component" value="Unassembled WGS sequence"/>
</dbReference>
<dbReference type="InterPro" id="IPR013783">
    <property type="entry name" value="Ig-like_fold"/>
</dbReference>
<comment type="caution">
    <text evidence="2">The sequence shown here is derived from an EMBL/GenBank/DDBJ whole genome shotgun (WGS) entry which is preliminary data.</text>
</comment>
<keyword evidence="1" id="KW-0812">Transmembrane</keyword>
<dbReference type="InterPro" id="IPR014756">
    <property type="entry name" value="Ig_E-set"/>
</dbReference>
<name>A0A0G1K071_9BACT</name>
<evidence type="ECO:0000256" key="1">
    <source>
        <dbReference type="SAM" id="Phobius"/>
    </source>
</evidence>